<evidence type="ECO:0000313" key="8">
    <source>
        <dbReference type="Proteomes" id="UP001440612"/>
    </source>
</evidence>
<keyword evidence="4 6" id="KW-1133">Transmembrane helix</keyword>
<name>A0ABZ2UZ12_9RHOB</name>
<gene>
    <name evidence="7" type="ORF">AABB29_10255</name>
</gene>
<keyword evidence="8" id="KW-1185">Reference proteome</keyword>
<evidence type="ECO:0000256" key="5">
    <source>
        <dbReference type="ARBA" id="ARBA00023136"/>
    </source>
</evidence>
<dbReference type="Proteomes" id="UP001440612">
    <property type="component" value="Chromosome"/>
</dbReference>
<dbReference type="Pfam" id="PF01810">
    <property type="entry name" value="LysE"/>
    <property type="match status" value="1"/>
</dbReference>
<evidence type="ECO:0000256" key="4">
    <source>
        <dbReference type="ARBA" id="ARBA00022989"/>
    </source>
</evidence>
<sequence length="199" mass="21881">MTYDLLLGLITFAFVSSITPGPNNLMLMASGANFGFRRTLPHMVGISLGHAFMVALVGLGLGQIFTAFPMAQFIMQWLSTLYLLYLAWKIATAAPPSEGNARGRPFTFLQAAAFQWVNPKAWYMAIYAVTNYTPEGTGLWPIFIVAGVFAATNQPSVAVWAGIGTQIKRLLTRPKLLRWFNGTMAVLLVLTLIPVWFST</sequence>
<protein>
    <submittedName>
        <fullName evidence="7">LysE family translocator</fullName>
    </submittedName>
</protein>
<dbReference type="PANTHER" id="PTHR30086:SF20">
    <property type="entry name" value="ARGININE EXPORTER PROTEIN ARGO-RELATED"/>
    <property type="match status" value="1"/>
</dbReference>
<evidence type="ECO:0000313" key="7">
    <source>
        <dbReference type="EMBL" id="WZC47325.1"/>
    </source>
</evidence>
<evidence type="ECO:0000256" key="6">
    <source>
        <dbReference type="SAM" id="Phobius"/>
    </source>
</evidence>
<organism evidence="7 8">
    <name type="scientific">Yoonia phaeophyticola</name>
    <dbReference type="NCBI Taxonomy" id="3137369"/>
    <lineage>
        <taxon>Bacteria</taxon>
        <taxon>Pseudomonadati</taxon>
        <taxon>Pseudomonadota</taxon>
        <taxon>Alphaproteobacteria</taxon>
        <taxon>Rhodobacterales</taxon>
        <taxon>Paracoccaceae</taxon>
        <taxon>Yoonia</taxon>
    </lineage>
</organism>
<feature type="transmembrane region" description="Helical" evidence="6">
    <location>
        <begin position="44"/>
        <end position="61"/>
    </location>
</feature>
<evidence type="ECO:0000256" key="3">
    <source>
        <dbReference type="ARBA" id="ARBA00022692"/>
    </source>
</evidence>
<evidence type="ECO:0000256" key="1">
    <source>
        <dbReference type="ARBA" id="ARBA00004651"/>
    </source>
</evidence>
<dbReference type="EMBL" id="CP150951">
    <property type="protein sequence ID" value="WZC47325.1"/>
    <property type="molecule type" value="Genomic_DNA"/>
</dbReference>
<reference evidence="8" key="1">
    <citation type="submission" date="2024-04" db="EMBL/GenBank/DDBJ databases">
        <title>Phylogenomic analyses of a clade within the roseobacter group suggest taxonomic reassignments of species of the genera Aestuariivita, Citreicella, Loktanella, Nautella, Pelagibaca, Ruegeria, Thalassobius, Thiobacimonas and Tropicibacter, and the proposal o.</title>
        <authorList>
            <person name="Jeon C.O."/>
        </authorList>
    </citation>
    <scope>NUCLEOTIDE SEQUENCE [LARGE SCALE GENOMIC DNA]</scope>
    <source>
        <strain evidence="8">BS5-3</strain>
    </source>
</reference>
<keyword evidence="3 6" id="KW-0812">Transmembrane</keyword>
<feature type="transmembrane region" description="Helical" evidence="6">
    <location>
        <begin position="176"/>
        <end position="197"/>
    </location>
</feature>
<keyword evidence="2" id="KW-1003">Cell membrane</keyword>
<evidence type="ECO:0000256" key="2">
    <source>
        <dbReference type="ARBA" id="ARBA00022475"/>
    </source>
</evidence>
<dbReference type="PANTHER" id="PTHR30086">
    <property type="entry name" value="ARGININE EXPORTER PROTEIN ARGO"/>
    <property type="match status" value="1"/>
</dbReference>
<dbReference type="RefSeq" id="WP_341365445.1">
    <property type="nucleotide sequence ID" value="NZ_CP150951.2"/>
</dbReference>
<keyword evidence="5 6" id="KW-0472">Membrane</keyword>
<accession>A0ABZ2UZ12</accession>
<proteinExistence type="predicted"/>
<feature type="transmembrane region" description="Helical" evidence="6">
    <location>
        <begin position="139"/>
        <end position="164"/>
    </location>
</feature>
<dbReference type="InterPro" id="IPR001123">
    <property type="entry name" value="LeuE-type"/>
</dbReference>
<comment type="subcellular location">
    <subcellularLocation>
        <location evidence="1">Cell membrane</location>
        <topology evidence="1">Multi-pass membrane protein</topology>
    </subcellularLocation>
</comment>